<evidence type="ECO:0000313" key="2">
    <source>
        <dbReference type="Proteomes" id="UP001187143"/>
    </source>
</evidence>
<keyword evidence="1" id="KW-0540">Nuclease</keyword>
<dbReference type="Proteomes" id="UP001187143">
    <property type="component" value="Unassembled WGS sequence"/>
</dbReference>
<dbReference type="AlphaFoldDB" id="A0AAE4R7U4"/>
<dbReference type="Pfam" id="PF02945">
    <property type="entry name" value="Endonuclease_7"/>
    <property type="match status" value="1"/>
</dbReference>
<dbReference type="InterPro" id="IPR044925">
    <property type="entry name" value="His-Me_finger_sf"/>
</dbReference>
<accession>A0AAE4R7U4</accession>
<dbReference type="InterPro" id="IPR038563">
    <property type="entry name" value="Endonuclease_7_sf"/>
</dbReference>
<reference evidence="1" key="1">
    <citation type="submission" date="2023-10" db="EMBL/GenBank/DDBJ databases">
        <title>Characterization and genome sequence of Mycobacterium intracellulare ABSURDO, a novel pathogenic isolate with three colony morphotypes that vary in growth and acid-fastness.</title>
        <authorList>
            <person name="Jude B.A."/>
            <person name="Robinson R.T."/>
        </authorList>
    </citation>
    <scope>NUCLEOTIDE SEQUENCE</scope>
    <source>
        <strain evidence="1">ABSURDO Component B</strain>
    </source>
</reference>
<dbReference type="Gene3D" id="3.40.1800.10">
    <property type="entry name" value="His-Me finger endonucleases"/>
    <property type="match status" value="1"/>
</dbReference>
<dbReference type="RefSeq" id="WP_317727098.1">
    <property type="nucleotide sequence ID" value="NZ_JAWLLC010000002.1"/>
</dbReference>
<name>A0AAE4R7U4_MYCIT</name>
<dbReference type="EMBL" id="JAWLLD010000001">
    <property type="protein sequence ID" value="MDV7010789.1"/>
    <property type="molecule type" value="Genomic_DNA"/>
</dbReference>
<dbReference type="GO" id="GO:0004519">
    <property type="term" value="F:endonuclease activity"/>
    <property type="evidence" value="ECO:0007669"/>
    <property type="project" value="UniProtKB-KW"/>
</dbReference>
<keyword evidence="1" id="KW-0378">Hydrolase</keyword>
<evidence type="ECO:0000313" key="1">
    <source>
        <dbReference type="EMBL" id="MDV7010789.1"/>
    </source>
</evidence>
<dbReference type="SUPFAM" id="SSF54060">
    <property type="entry name" value="His-Me finger endonucleases"/>
    <property type="match status" value="1"/>
</dbReference>
<sequence>MSGALKPCIDCKAKGITTKRKPALKRDGTQVPGGRCVTHERARKSKTRDSAWERRLMAVYGITAEQYWAIYEYQGGKCYICQRATGVRKKLSVDHDHETGFVRGLLCGPCNRDVLGHLRDSVVALWRAITYLIFPPAQRLGIYVVAPCEAQNLTTNEGEAA</sequence>
<comment type="caution">
    <text evidence="1">The sequence shown here is derived from an EMBL/GenBank/DDBJ whole genome shotgun (WGS) entry which is preliminary data.</text>
</comment>
<dbReference type="InterPro" id="IPR004211">
    <property type="entry name" value="Endonuclease_7"/>
</dbReference>
<gene>
    <name evidence="1" type="ORF">R4F53_00510</name>
</gene>
<keyword evidence="1" id="KW-0255">Endonuclease</keyword>
<organism evidence="1 2">
    <name type="scientific">Mycobacterium intracellulare</name>
    <dbReference type="NCBI Taxonomy" id="1767"/>
    <lineage>
        <taxon>Bacteria</taxon>
        <taxon>Bacillati</taxon>
        <taxon>Actinomycetota</taxon>
        <taxon>Actinomycetes</taxon>
        <taxon>Mycobacteriales</taxon>
        <taxon>Mycobacteriaceae</taxon>
        <taxon>Mycobacterium</taxon>
        <taxon>Mycobacterium avium complex (MAC)</taxon>
    </lineage>
</organism>
<proteinExistence type="predicted"/>
<protein>
    <submittedName>
        <fullName evidence="1">Endonuclease VII domain-containing protein</fullName>
    </submittedName>
</protein>